<organism evidence="2 3">
    <name type="scientific">Kalmanozyma brasiliensis (strain GHG001)</name>
    <name type="common">Yeast</name>
    <name type="synonym">Pseudozyma brasiliensis</name>
    <dbReference type="NCBI Taxonomy" id="1365824"/>
    <lineage>
        <taxon>Eukaryota</taxon>
        <taxon>Fungi</taxon>
        <taxon>Dikarya</taxon>
        <taxon>Basidiomycota</taxon>
        <taxon>Ustilaginomycotina</taxon>
        <taxon>Ustilaginomycetes</taxon>
        <taxon>Ustilaginales</taxon>
        <taxon>Ustilaginaceae</taxon>
        <taxon>Kalmanozyma</taxon>
    </lineage>
</organism>
<evidence type="ECO:0000313" key="3">
    <source>
        <dbReference type="Proteomes" id="UP000019377"/>
    </source>
</evidence>
<feature type="compositionally biased region" description="Polar residues" evidence="1">
    <location>
        <begin position="72"/>
        <end position="84"/>
    </location>
</feature>
<dbReference type="GeneID" id="27420076"/>
<dbReference type="OrthoDB" id="2548294at2759"/>
<accession>V5EBS1</accession>
<gene>
    <name evidence="2" type="ORF">PSEUBRA_SCAF2g03007</name>
</gene>
<dbReference type="Proteomes" id="UP000019377">
    <property type="component" value="Unassembled WGS sequence"/>
</dbReference>
<feature type="compositionally biased region" description="Low complexity" evidence="1">
    <location>
        <begin position="55"/>
        <end position="71"/>
    </location>
</feature>
<protein>
    <submittedName>
        <fullName evidence="2">Uncharacterized protein</fullName>
    </submittedName>
</protein>
<evidence type="ECO:0000313" key="2">
    <source>
        <dbReference type="EMBL" id="EST07876.1"/>
    </source>
</evidence>
<dbReference type="eggNOG" id="ENOG502R25V">
    <property type="taxonomic scope" value="Eukaryota"/>
</dbReference>
<keyword evidence="3" id="KW-1185">Reference proteome</keyword>
<dbReference type="STRING" id="1365824.V5EBS1"/>
<proteinExistence type="predicted"/>
<feature type="region of interest" description="Disordered" evidence="1">
    <location>
        <begin position="22"/>
        <end position="181"/>
    </location>
</feature>
<dbReference type="AlphaFoldDB" id="V5EBS1"/>
<sequence length="218" mass="23535">MAQFQLEESAQGYRTTSILKVSLRRNKPEEPPSAALTISGPTDFVHVSTGADEAPSSPRRPSVTSTTPSLRMSTASTSSGTSVDTADDKPLYNLASAQPLRPLKSIRRPSRTIAEEPLFTSPGSTSPQDKRKAIYATPGSVLALTPVAPRRARGRTSDESEPELTKSSSSNDDSDDSRSSLGSLHEFRRFLDFGDDTRHKGGEEWTSGLGLPIVLEKF</sequence>
<dbReference type="EMBL" id="KI545862">
    <property type="protein sequence ID" value="EST07876.1"/>
    <property type="molecule type" value="Genomic_DNA"/>
</dbReference>
<reference evidence="3" key="1">
    <citation type="journal article" date="2013" name="Genome Announc.">
        <title>Draft genome sequence of Pseudozyma brasiliensis sp. nov. strain GHG001, a high producer of endo-1,4-xylanase isolated from an insect pest of sugarcane.</title>
        <authorList>
            <person name="Oliveira J.V.D.C."/>
            <person name="dos Santos R.A.C."/>
            <person name="Borges T.A."/>
            <person name="Riano-Pachon D.M."/>
            <person name="Goldman G.H."/>
        </authorList>
    </citation>
    <scope>NUCLEOTIDE SEQUENCE [LARGE SCALE GENOMIC DNA]</scope>
    <source>
        <strain evidence="3">GHG001</strain>
    </source>
</reference>
<name>V5EBS1_KALBG</name>
<dbReference type="HOGENOM" id="CLU_1267382_0_0_1"/>
<evidence type="ECO:0000256" key="1">
    <source>
        <dbReference type="SAM" id="MobiDB-lite"/>
    </source>
</evidence>